<accession>A0A0A9AGK3</accession>
<reference evidence="1" key="2">
    <citation type="journal article" date="2015" name="Data Brief">
        <title>Shoot transcriptome of the giant reed, Arundo donax.</title>
        <authorList>
            <person name="Barrero R.A."/>
            <person name="Guerrero F.D."/>
            <person name="Moolhuijzen P."/>
            <person name="Goolsby J.A."/>
            <person name="Tidwell J."/>
            <person name="Bellgard S.E."/>
            <person name="Bellgard M.I."/>
        </authorList>
    </citation>
    <scope>NUCLEOTIDE SEQUENCE</scope>
    <source>
        <tissue evidence="1">Shoot tissue taken approximately 20 cm above the soil surface</tissue>
    </source>
</reference>
<protein>
    <submittedName>
        <fullName evidence="1">Uncharacterized protein</fullName>
    </submittedName>
</protein>
<organism evidence="1">
    <name type="scientific">Arundo donax</name>
    <name type="common">Giant reed</name>
    <name type="synonym">Donax arundinaceus</name>
    <dbReference type="NCBI Taxonomy" id="35708"/>
    <lineage>
        <taxon>Eukaryota</taxon>
        <taxon>Viridiplantae</taxon>
        <taxon>Streptophyta</taxon>
        <taxon>Embryophyta</taxon>
        <taxon>Tracheophyta</taxon>
        <taxon>Spermatophyta</taxon>
        <taxon>Magnoliopsida</taxon>
        <taxon>Liliopsida</taxon>
        <taxon>Poales</taxon>
        <taxon>Poaceae</taxon>
        <taxon>PACMAD clade</taxon>
        <taxon>Arundinoideae</taxon>
        <taxon>Arundineae</taxon>
        <taxon>Arundo</taxon>
    </lineage>
</organism>
<name>A0A0A9AGK3_ARUDO</name>
<proteinExistence type="predicted"/>
<dbReference type="EMBL" id="GBRH01247081">
    <property type="protein sequence ID" value="JAD50814.1"/>
    <property type="molecule type" value="Transcribed_RNA"/>
</dbReference>
<dbReference type="AlphaFoldDB" id="A0A0A9AGK3"/>
<evidence type="ECO:0000313" key="1">
    <source>
        <dbReference type="EMBL" id="JAD50814.1"/>
    </source>
</evidence>
<sequence length="17" mass="1864">MMKSRTEQGPTHSSSSL</sequence>
<reference evidence="1" key="1">
    <citation type="submission" date="2014-09" db="EMBL/GenBank/DDBJ databases">
        <authorList>
            <person name="Magalhaes I.L.F."/>
            <person name="Oliveira U."/>
            <person name="Santos F.R."/>
            <person name="Vidigal T.H.D.A."/>
            <person name="Brescovit A.D."/>
            <person name="Santos A.J."/>
        </authorList>
    </citation>
    <scope>NUCLEOTIDE SEQUENCE</scope>
    <source>
        <tissue evidence="1">Shoot tissue taken approximately 20 cm above the soil surface</tissue>
    </source>
</reference>